<evidence type="ECO:0000256" key="6">
    <source>
        <dbReference type="PIRSR" id="PIRSR003085-1"/>
    </source>
</evidence>
<dbReference type="GO" id="GO:0008825">
    <property type="term" value="F:cyclopropane-fatty-acyl-phospholipid synthase activity"/>
    <property type="evidence" value="ECO:0007669"/>
    <property type="project" value="UniProtKB-EC"/>
</dbReference>
<evidence type="ECO:0000256" key="4">
    <source>
        <dbReference type="ARBA" id="ARBA00022691"/>
    </source>
</evidence>
<dbReference type="EC" id="2.1.1.79" evidence="7"/>
<evidence type="ECO:0000313" key="7">
    <source>
        <dbReference type="EMBL" id="CAA9320006.1"/>
    </source>
</evidence>
<dbReference type="PANTHER" id="PTHR43667:SF1">
    <property type="entry name" value="CYCLOPROPANE-FATTY-ACYL-PHOSPHOLIPID SYNTHASE"/>
    <property type="match status" value="1"/>
</dbReference>
<dbReference type="InterPro" id="IPR003333">
    <property type="entry name" value="CMAS"/>
</dbReference>
<keyword evidence="3 7" id="KW-0808">Transferase</keyword>
<dbReference type="InterPro" id="IPR050723">
    <property type="entry name" value="CFA/CMAS"/>
</dbReference>
<dbReference type="Gene3D" id="3.40.50.150">
    <property type="entry name" value="Vaccinia Virus protein VP39"/>
    <property type="match status" value="1"/>
</dbReference>
<protein>
    <submittedName>
        <fullName evidence="7">Cyclopropane-fatty-acyl-phospholipid synthase</fullName>
        <ecNumber evidence="7">2.1.1.79</ecNumber>
    </submittedName>
</protein>
<keyword evidence="2 7" id="KW-0489">Methyltransferase</keyword>
<dbReference type="InterPro" id="IPR029063">
    <property type="entry name" value="SAM-dependent_MTases_sf"/>
</dbReference>
<feature type="active site" evidence="6">
    <location>
        <position position="363"/>
    </location>
</feature>
<gene>
    <name evidence="7" type="ORF">AVDCRST_MAG89-1604</name>
</gene>
<proteinExistence type="inferred from homology"/>
<organism evidence="7">
    <name type="scientific">uncultured Gemmatimonadota bacterium</name>
    <dbReference type="NCBI Taxonomy" id="203437"/>
    <lineage>
        <taxon>Bacteria</taxon>
        <taxon>Pseudomonadati</taxon>
        <taxon>Gemmatimonadota</taxon>
        <taxon>environmental samples</taxon>
    </lineage>
</organism>
<dbReference type="GO" id="GO:0032259">
    <property type="term" value="P:methylation"/>
    <property type="evidence" value="ECO:0007669"/>
    <property type="project" value="UniProtKB-KW"/>
</dbReference>
<keyword evidence="4" id="KW-0949">S-adenosyl-L-methionine</keyword>
<evidence type="ECO:0000256" key="5">
    <source>
        <dbReference type="ARBA" id="ARBA00023098"/>
    </source>
</evidence>
<evidence type="ECO:0000256" key="1">
    <source>
        <dbReference type="ARBA" id="ARBA00010815"/>
    </source>
</evidence>
<dbReference type="Pfam" id="PF02353">
    <property type="entry name" value="CMAS"/>
    <property type="match status" value="1"/>
</dbReference>
<dbReference type="CDD" id="cd02440">
    <property type="entry name" value="AdoMet_MTases"/>
    <property type="match status" value="1"/>
</dbReference>
<dbReference type="PIRSF" id="PIRSF003085">
    <property type="entry name" value="CMAS"/>
    <property type="match status" value="1"/>
</dbReference>
<dbReference type="SUPFAM" id="SSF53335">
    <property type="entry name" value="S-adenosyl-L-methionine-dependent methyltransferases"/>
    <property type="match status" value="1"/>
</dbReference>
<dbReference type="EMBL" id="CADCTV010000343">
    <property type="protein sequence ID" value="CAA9320006.1"/>
    <property type="molecule type" value="Genomic_DNA"/>
</dbReference>
<dbReference type="AlphaFoldDB" id="A0A6J4KZX0"/>
<dbReference type="PANTHER" id="PTHR43667">
    <property type="entry name" value="CYCLOPROPANE-FATTY-ACYL-PHOSPHOLIPID SYNTHASE"/>
    <property type="match status" value="1"/>
</dbReference>
<keyword evidence="5" id="KW-0443">Lipid metabolism</keyword>
<sequence>MSRSLDRIVRMVQKGYERAAGNQAAPAFALQLTGRDRAVFGRGEPAATVVVNDRRGAAALATMDAMAVCEAYLAGALDVIGDIKPLLALRNMFADRHPVLSMLRFARPLLAGQEASDKAWIRQHYDRDPEFYLTFLDSRHRAYSHGYFAHDDEPLEDAITRKLDTAIEAIGAKAGDRVLDIGGGWGSFNQHAGSKGIRVTSLTISPESEAFIRAIITGERLPTEVRREHLMEHRPAEPYDAIVNLGVTEHLPDYKATLAKYATLLKPGGRVFLDASATRVKYDVSAFFERYIFRGNGSPLCLHDYLREVARSPFEVEAVHNDRRNYLLTARHWAERLDASRERIERRWGKAAYRTFQLYLWGCVDGFERDEIQAYHWVMRLRG</sequence>
<dbReference type="GO" id="GO:0008610">
    <property type="term" value="P:lipid biosynthetic process"/>
    <property type="evidence" value="ECO:0007669"/>
    <property type="project" value="InterPro"/>
</dbReference>
<comment type="similarity">
    <text evidence="1">Belongs to the CFA/CMAS family.</text>
</comment>
<name>A0A6J4KZX0_9BACT</name>
<evidence type="ECO:0000256" key="2">
    <source>
        <dbReference type="ARBA" id="ARBA00022603"/>
    </source>
</evidence>
<accession>A0A6J4KZX0</accession>
<evidence type="ECO:0000256" key="3">
    <source>
        <dbReference type="ARBA" id="ARBA00022679"/>
    </source>
</evidence>
<reference evidence="7" key="1">
    <citation type="submission" date="2020-02" db="EMBL/GenBank/DDBJ databases">
        <authorList>
            <person name="Meier V. D."/>
        </authorList>
    </citation>
    <scope>NUCLEOTIDE SEQUENCE</scope>
    <source>
        <strain evidence="7">AVDCRST_MAG89</strain>
    </source>
</reference>